<protein>
    <submittedName>
        <fullName evidence="2">Uncharacterized protein</fullName>
    </submittedName>
</protein>
<evidence type="ECO:0000313" key="3">
    <source>
        <dbReference type="Proteomes" id="UP001322277"/>
    </source>
</evidence>
<dbReference type="Proteomes" id="UP001322277">
    <property type="component" value="Chromosome 6"/>
</dbReference>
<reference evidence="3" key="1">
    <citation type="journal article" date="2023" name="bioRxiv">
        <title>Complete genome of the Medicago anthracnose fungus, Colletotrichum destructivum, reveals a mini-chromosome-like region within a core chromosome.</title>
        <authorList>
            <person name="Lapalu N."/>
            <person name="Simon A."/>
            <person name="Lu A."/>
            <person name="Plaumann P.-L."/>
            <person name="Amselem J."/>
            <person name="Pigne S."/>
            <person name="Auger A."/>
            <person name="Koch C."/>
            <person name="Dallery J.-F."/>
            <person name="O'Connell R.J."/>
        </authorList>
    </citation>
    <scope>NUCLEOTIDE SEQUENCE [LARGE SCALE GENOMIC DNA]</scope>
    <source>
        <strain evidence="3">CBS 520.97</strain>
    </source>
</reference>
<organism evidence="2 3">
    <name type="scientific">Colletotrichum destructivum</name>
    <dbReference type="NCBI Taxonomy" id="34406"/>
    <lineage>
        <taxon>Eukaryota</taxon>
        <taxon>Fungi</taxon>
        <taxon>Dikarya</taxon>
        <taxon>Ascomycota</taxon>
        <taxon>Pezizomycotina</taxon>
        <taxon>Sordariomycetes</taxon>
        <taxon>Hypocreomycetidae</taxon>
        <taxon>Glomerellales</taxon>
        <taxon>Glomerellaceae</taxon>
        <taxon>Colletotrichum</taxon>
        <taxon>Colletotrichum destructivum species complex</taxon>
    </lineage>
</organism>
<dbReference type="EMBL" id="CP137310">
    <property type="protein sequence ID" value="WQF84840.1"/>
    <property type="molecule type" value="Genomic_DNA"/>
</dbReference>
<dbReference type="AlphaFoldDB" id="A0AAX4IPE7"/>
<proteinExistence type="predicted"/>
<feature type="region of interest" description="Disordered" evidence="1">
    <location>
        <begin position="89"/>
        <end position="108"/>
    </location>
</feature>
<dbReference type="GeneID" id="87946356"/>
<accession>A0AAX4IPE7</accession>
<name>A0AAX4IPE7_9PEZI</name>
<keyword evidence="3" id="KW-1185">Reference proteome</keyword>
<gene>
    <name evidence="2" type="ORF">CDEST_09854</name>
</gene>
<evidence type="ECO:0000313" key="2">
    <source>
        <dbReference type="EMBL" id="WQF84840.1"/>
    </source>
</evidence>
<evidence type="ECO:0000256" key="1">
    <source>
        <dbReference type="SAM" id="MobiDB-lite"/>
    </source>
</evidence>
<sequence length="170" mass="18655">MLSSLPFVQSFDNSTAAATAVAPRAPPNKGEIAGGFSQRLQPKKSLEAVTPLEYGESMWESAHRWTINGLDTEETLSFLSPSLSPSCHTAIGTSSRPGSDTRMTRPGRRTTRIDTRWHSFAAELTDGSLCRLGEYEYSREGSRTQGACHVRSVALTVSLEPHDRLALFFH</sequence>
<dbReference type="KEGG" id="cdet:87946356"/>
<dbReference type="RefSeq" id="XP_062782063.1">
    <property type="nucleotide sequence ID" value="XM_062926012.1"/>
</dbReference>